<sequence length="180" mass="18265">MRRATTKKFVRSTLATLIAVTAIGGGIAASAAPTMAATPLYLPFPAAETYQVAQIDPDGAVDLTLPSGTSVMSSAAGIVLEAGPSANPAEGIAVVVDIGNNACLQYLDLGGVAMSPGEVVYQSQRVGAAGGNATTLAGSTLHWNTVSCSTRQPLGSLTVAEYPEGVSAGQWVTSQNRREQ</sequence>
<dbReference type="Proteomes" id="UP001185069">
    <property type="component" value="Unassembled WGS sequence"/>
</dbReference>
<dbReference type="Pfam" id="PF01551">
    <property type="entry name" value="Peptidase_M23"/>
    <property type="match status" value="1"/>
</dbReference>
<gene>
    <name evidence="3" type="ORF">JOE69_002351</name>
</gene>
<keyword evidence="1" id="KW-0732">Signal</keyword>
<evidence type="ECO:0000256" key="1">
    <source>
        <dbReference type="SAM" id="SignalP"/>
    </source>
</evidence>
<dbReference type="GO" id="GO:0016787">
    <property type="term" value="F:hydrolase activity"/>
    <property type="evidence" value="ECO:0007669"/>
    <property type="project" value="UniProtKB-KW"/>
</dbReference>
<dbReference type="Gene3D" id="2.70.70.10">
    <property type="entry name" value="Glucose Permease (Domain IIA)"/>
    <property type="match status" value="1"/>
</dbReference>
<feature type="domain" description="M23ase beta-sheet core" evidence="2">
    <location>
        <begin position="60"/>
        <end position="145"/>
    </location>
</feature>
<proteinExistence type="predicted"/>
<reference evidence="3 4" key="1">
    <citation type="submission" date="2023-07" db="EMBL/GenBank/DDBJ databases">
        <title>Sequencing the genomes of 1000 actinobacteria strains.</title>
        <authorList>
            <person name="Klenk H.-P."/>
        </authorList>
    </citation>
    <scope>NUCLEOTIDE SEQUENCE [LARGE SCALE GENOMIC DNA]</scope>
    <source>
        <strain evidence="3 4">DSM 14555</strain>
    </source>
</reference>
<dbReference type="InterPro" id="IPR011055">
    <property type="entry name" value="Dup_hybrid_motif"/>
</dbReference>
<organism evidence="3 4">
    <name type="scientific">Arthrobacter russicus</name>
    <dbReference type="NCBI Taxonomy" id="172040"/>
    <lineage>
        <taxon>Bacteria</taxon>
        <taxon>Bacillati</taxon>
        <taxon>Actinomycetota</taxon>
        <taxon>Actinomycetes</taxon>
        <taxon>Micrococcales</taxon>
        <taxon>Micrococcaceae</taxon>
        <taxon>Arthrobacter</taxon>
    </lineage>
</organism>
<comment type="caution">
    <text evidence="3">The sequence shown here is derived from an EMBL/GenBank/DDBJ whole genome shotgun (WGS) entry which is preliminary data.</text>
</comment>
<keyword evidence="4" id="KW-1185">Reference proteome</keyword>
<dbReference type="EMBL" id="JAVDQF010000001">
    <property type="protein sequence ID" value="MDR6270113.1"/>
    <property type="molecule type" value="Genomic_DNA"/>
</dbReference>
<keyword evidence="3" id="KW-0378">Hydrolase</keyword>
<evidence type="ECO:0000259" key="2">
    <source>
        <dbReference type="Pfam" id="PF01551"/>
    </source>
</evidence>
<evidence type="ECO:0000313" key="4">
    <source>
        <dbReference type="Proteomes" id="UP001185069"/>
    </source>
</evidence>
<evidence type="ECO:0000313" key="3">
    <source>
        <dbReference type="EMBL" id="MDR6270113.1"/>
    </source>
</evidence>
<feature type="chain" id="PRO_5045488588" evidence="1">
    <location>
        <begin position="32"/>
        <end position="180"/>
    </location>
</feature>
<dbReference type="CDD" id="cd12797">
    <property type="entry name" value="M23_peptidase"/>
    <property type="match status" value="1"/>
</dbReference>
<name>A0ABU1JCE7_9MICC</name>
<feature type="signal peptide" evidence="1">
    <location>
        <begin position="1"/>
        <end position="31"/>
    </location>
</feature>
<accession>A0ABU1JCE7</accession>
<dbReference type="RefSeq" id="WP_309798954.1">
    <property type="nucleotide sequence ID" value="NZ_BAAAHY010000005.1"/>
</dbReference>
<dbReference type="SUPFAM" id="SSF51261">
    <property type="entry name" value="Duplicated hybrid motif"/>
    <property type="match status" value="1"/>
</dbReference>
<dbReference type="InterPro" id="IPR016047">
    <property type="entry name" value="M23ase_b-sheet_dom"/>
</dbReference>
<protein>
    <submittedName>
        <fullName evidence="3">Murein DD-endopeptidase MepM/ murein hydrolase activator NlpD</fullName>
    </submittedName>
</protein>